<dbReference type="Proteomes" id="UP000596276">
    <property type="component" value="Chromosome 8"/>
</dbReference>
<dbReference type="VEuPathDB" id="FungiDB:F9C07_1919871"/>
<accession>A0A7U2R199</accession>
<proteinExistence type="predicted"/>
<dbReference type="AlphaFoldDB" id="A0A7U2R199"/>
<reference evidence="2" key="1">
    <citation type="journal article" date="2021" name="G3 (Bethesda)">
        <title>Chromosome assembled and annotated genome sequence of Aspergillus flavus NRRL 3357.</title>
        <authorList>
            <person name="Skerker J.M."/>
            <person name="Pianalto K.M."/>
            <person name="Mondo S.J."/>
            <person name="Yang K."/>
            <person name="Arkin A.P."/>
            <person name="Keller N.P."/>
            <person name="Grigoriev I.V."/>
            <person name="Louise Glass N.L."/>
        </authorList>
    </citation>
    <scope>NUCLEOTIDE SEQUENCE [LARGE SCALE GENOMIC DNA]</scope>
    <source>
        <strain evidence="2">ATCC 200026 / FGSC A1120 / IAM 13836 / NRRL 3357 / JCM 12722 / SRRC 167</strain>
    </source>
</reference>
<name>A0A7U2R199_ASPFN</name>
<sequence length="84" mass="9839">MLFPSFCRPSVLFFFGLSSCSVHIEPSGSLRVFLSEHLRERTIKKHRRFFTLEKITTLFPSILLSVNLYYRVQSTIHYLSKGIL</sequence>
<protein>
    <submittedName>
        <fullName evidence="1">Uncharacterized protein</fullName>
    </submittedName>
</protein>
<dbReference type="EMBL" id="CP044616">
    <property type="protein sequence ID" value="QRD92366.1"/>
    <property type="molecule type" value="Genomic_DNA"/>
</dbReference>
<gene>
    <name evidence="1" type="ORF">F9C07_1919871</name>
</gene>
<keyword evidence="2" id="KW-1185">Reference proteome</keyword>
<organism evidence="1 2">
    <name type="scientific">Aspergillus flavus (strain ATCC 200026 / FGSC A1120 / IAM 13836 / NRRL 3357 / JCM 12722 / SRRC 167)</name>
    <dbReference type="NCBI Taxonomy" id="332952"/>
    <lineage>
        <taxon>Eukaryota</taxon>
        <taxon>Fungi</taxon>
        <taxon>Dikarya</taxon>
        <taxon>Ascomycota</taxon>
        <taxon>Pezizomycotina</taxon>
        <taxon>Eurotiomycetes</taxon>
        <taxon>Eurotiomycetidae</taxon>
        <taxon>Eurotiales</taxon>
        <taxon>Aspergillaceae</taxon>
        <taxon>Aspergillus</taxon>
        <taxon>Aspergillus subgen. Circumdati</taxon>
    </lineage>
</organism>
<evidence type="ECO:0000313" key="1">
    <source>
        <dbReference type="EMBL" id="QRD92366.1"/>
    </source>
</evidence>
<evidence type="ECO:0000313" key="2">
    <source>
        <dbReference type="Proteomes" id="UP000596276"/>
    </source>
</evidence>